<proteinExistence type="predicted"/>
<dbReference type="EMBL" id="CP001157">
    <property type="protein sequence ID" value="ACO76583.1"/>
    <property type="molecule type" value="Genomic_DNA"/>
</dbReference>
<dbReference type="AlphaFoldDB" id="C1DI86"/>
<evidence type="ECO:0000313" key="2">
    <source>
        <dbReference type="Proteomes" id="UP000002424"/>
    </source>
</evidence>
<organism evidence="1 2">
    <name type="scientific">Azotobacter vinelandii (strain DJ / ATCC BAA-1303)</name>
    <dbReference type="NCBI Taxonomy" id="322710"/>
    <lineage>
        <taxon>Bacteria</taxon>
        <taxon>Pseudomonadati</taxon>
        <taxon>Pseudomonadota</taxon>
        <taxon>Gammaproteobacteria</taxon>
        <taxon>Pseudomonadales</taxon>
        <taxon>Pseudomonadaceae</taxon>
        <taxon>Azotobacter</taxon>
    </lineage>
</organism>
<dbReference type="KEGG" id="avn:Avin_03230"/>
<dbReference type="Proteomes" id="UP000002424">
    <property type="component" value="Chromosome"/>
</dbReference>
<evidence type="ECO:0000313" key="1">
    <source>
        <dbReference type="EMBL" id="ACO76583.1"/>
    </source>
</evidence>
<name>C1DI86_AZOVD</name>
<reference evidence="1 2" key="1">
    <citation type="journal article" date="2009" name="J. Bacteriol.">
        <title>Genome sequence of Azotobacter vinelandii, an obligate aerobe specialized to support diverse anaerobic metabolic processes.</title>
        <authorList>
            <person name="Setubal J.C."/>
            <person name="dos Santos P."/>
            <person name="Goldman B.S."/>
            <person name="Ertesvag H."/>
            <person name="Espin G."/>
            <person name="Rubio L.M."/>
            <person name="Valla S."/>
            <person name="Almeida N.F."/>
            <person name="Balasubramanian D."/>
            <person name="Cromes L."/>
            <person name="Curatti L."/>
            <person name="Du Z."/>
            <person name="Godsy E."/>
            <person name="Goodner B."/>
            <person name="Hellner-Burris K."/>
            <person name="Hernandez J.A."/>
            <person name="Houmiel K."/>
            <person name="Imperial J."/>
            <person name="Kennedy C."/>
            <person name="Larson T.J."/>
            <person name="Latreille P."/>
            <person name="Ligon L.S."/>
            <person name="Lu J."/>
            <person name="Maerk M."/>
            <person name="Miller N.M."/>
            <person name="Norton S."/>
            <person name="O'Carroll I.P."/>
            <person name="Paulsen I."/>
            <person name="Raulfs E.C."/>
            <person name="Roemer R."/>
            <person name="Rosser J."/>
            <person name="Segura D."/>
            <person name="Slater S."/>
            <person name="Stricklin S.L."/>
            <person name="Studholme D.J."/>
            <person name="Sun J."/>
            <person name="Viana C.J."/>
            <person name="Wallin E."/>
            <person name="Wang B."/>
            <person name="Wheeler C."/>
            <person name="Zhu H."/>
            <person name="Dean D.R."/>
            <person name="Dixon R."/>
            <person name="Wood D."/>
        </authorList>
    </citation>
    <scope>NUCLEOTIDE SEQUENCE [LARGE SCALE GENOMIC DNA]</scope>
    <source>
        <strain evidence="2">DJ / ATCC BAA-1303</strain>
    </source>
</reference>
<accession>C1DI86</accession>
<protein>
    <submittedName>
        <fullName evidence="1">Uncharacterized protein</fullName>
    </submittedName>
</protein>
<dbReference type="STRING" id="322710.Avin_03230"/>
<gene>
    <name evidence="1" type="ordered locus">Avin_03230</name>
</gene>
<keyword evidence="2" id="KW-1185">Reference proteome</keyword>
<dbReference type="EnsemblBacteria" id="ACO76583">
    <property type="protein sequence ID" value="ACO76583"/>
    <property type="gene ID" value="Avin_03230"/>
</dbReference>
<dbReference type="HOGENOM" id="CLU_3380289_0_0_6"/>
<sequence length="33" mass="3784">MPAGRGRGPRSLDDRAVRSFRAKISTLNRWISR</sequence>